<dbReference type="SUPFAM" id="SSF55729">
    <property type="entry name" value="Acyl-CoA N-acyltransferases (Nat)"/>
    <property type="match status" value="1"/>
</dbReference>
<evidence type="ECO:0000256" key="1">
    <source>
        <dbReference type="ARBA" id="ARBA00022679"/>
    </source>
</evidence>
<evidence type="ECO:0000313" key="5">
    <source>
        <dbReference type="EMBL" id="KAJ7721866.1"/>
    </source>
</evidence>
<dbReference type="Gene3D" id="3.40.630.30">
    <property type="match status" value="1"/>
</dbReference>
<organism evidence="5 6">
    <name type="scientific">Mycena metata</name>
    <dbReference type="NCBI Taxonomy" id="1033252"/>
    <lineage>
        <taxon>Eukaryota</taxon>
        <taxon>Fungi</taxon>
        <taxon>Dikarya</taxon>
        <taxon>Basidiomycota</taxon>
        <taxon>Agaricomycotina</taxon>
        <taxon>Agaricomycetes</taxon>
        <taxon>Agaricomycetidae</taxon>
        <taxon>Agaricales</taxon>
        <taxon>Marasmiineae</taxon>
        <taxon>Mycenaceae</taxon>
        <taxon>Mycena</taxon>
    </lineage>
</organism>
<name>A0AAD7HJ21_9AGAR</name>
<feature type="domain" description="N-acetyltransferase" evidence="4">
    <location>
        <begin position="8"/>
        <end position="190"/>
    </location>
</feature>
<dbReference type="PROSITE" id="PS51186">
    <property type="entry name" value="GNAT"/>
    <property type="match status" value="1"/>
</dbReference>
<dbReference type="PANTHER" id="PTHR43792">
    <property type="entry name" value="GNAT FAMILY, PUTATIVE (AFU_ORTHOLOGUE AFUA_3G00765)-RELATED-RELATED"/>
    <property type="match status" value="1"/>
</dbReference>
<evidence type="ECO:0000259" key="4">
    <source>
        <dbReference type="PROSITE" id="PS51186"/>
    </source>
</evidence>
<comment type="similarity">
    <text evidence="3">Belongs to the acetyltransferase family. RimJ subfamily.</text>
</comment>
<keyword evidence="6" id="KW-1185">Reference proteome</keyword>
<accession>A0AAD7HJ21</accession>
<keyword evidence="1" id="KW-0808">Transferase</keyword>
<dbReference type="InterPro" id="IPR000182">
    <property type="entry name" value="GNAT_dom"/>
</dbReference>
<evidence type="ECO:0000256" key="3">
    <source>
        <dbReference type="ARBA" id="ARBA00038502"/>
    </source>
</evidence>
<dbReference type="Proteomes" id="UP001215598">
    <property type="component" value="Unassembled WGS sequence"/>
</dbReference>
<protein>
    <submittedName>
        <fullName evidence="5">Acetyltransferase</fullName>
    </submittedName>
</protein>
<dbReference type="InterPro" id="IPR016181">
    <property type="entry name" value="Acyl_CoA_acyltransferase"/>
</dbReference>
<evidence type="ECO:0000256" key="2">
    <source>
        <dbReference type="ARBA" id="ARBA00023315"/>
    </source>
</evidence>
<dbReference type="InterPro" id="IPR051531">
    <property type="entry name" value="N-acetyltransferase"/>
</dbReference>
<dbReference type="EMBL" id="JARKIB010000225">
    <property type="protein sequence ID" value="KAJ7721866.1"/>
    <property type="molecule type" value="Genomic_DNA"/>
</dbReference>
<proteinExistence type="inferred from homology"/>
<dbReference type="AlphaFoldDB" id="A0AAD7HJ21"/>
<sequence length="190" mass="21164">MHSRSARLTLREFTLPDVPAMYALESIPEVARYQTWPPRTPEKAEETVQAAIAEAEQVPRVVIEQAVLITLQLEDNLKTAAADVFIGRAGGRIDADARTAEVWFEFMPSAGGRGYATEATGALIRMLREAAESGEVPPFDSVIIECDPRNERSRKLAERLGFVMESCTERAFECKGEWVGSMVYTQRLVQ</sequence>
<dbReference type="PANTHER" id="PTHR43792:SF8">
    <property type="entry name" value="[RIBOSOMAL PROTEIN US5]-ALANINE N-ACETYLTRANSFERASE"/>
    <property type="match status" value="1"/>
</dbReference>
<reference evidence="5" key="1">
    <citation type="submission" date="2023-03" db="EMBL/GenBank/DDBJ databases">
        <title>Massive genome expansion in bonnet fungi (Mycena s.s.) driven by repeated elements and novel gene families across ecological guilds.</title>
        <authorList>
            <consortium name="Lawrence Berkeley National Laboratory"/>
            <person name="Harder C.B."/>
            <person name="Miyauchi S."/>
            <person name="Viragh M."/>
            <person name="Kuo A."/>
            <person name="Thoen E."/>
            <person name="Andreopoulos B."/>
            <person name="Lu D."/>
            <person name="Skrede I."/>
            <person name="Drula E."/>
            <person name="Henrissat B."/>
            <person name="Morin E."/>
            <person name="Kohler A."/>
            <person name="Barry K."/>
            <person name="LaButti K."/>
            <person name="Morin E."/>
            <person name="Salamov A."/>
            <person name="Lipzen A."/>
            <person name="Mereny Z."/>
            <person name="Hegedus B."/>
            <person name="Baldrian P."/>
            <person name="Stursova M."/>
            <person name="Weitz H."/>
            <person name="Taylor A."/>
            <person name="Grigoriev I.V."/>
            <person name="Nagy L.G."/>
            <person name="Martin F."/>
            <person name="Kauserud H."/>
        </authorList>
    </citation>
    <scope>NUCLEOTIDE SEQUENCE</scope>
    <source>
        <strain evidence="5">CBHHK182m</strain>
    </source>
</reference>
<evidence type="ECO:0000313" key="6">
    <source>
        <dbReference type="Proteomes" id="UP001215598"/>
    </source>
</evidence>
<comment type="caution">
    <text evidence="5">The sequence shown here is derived from an EMBL/GenBank/DDBJ whole genome shotgun (WGS) entry which is preliminary data.</text>
</comment>
<dbReference type="GO" id="GO:0016747">
    <property type="term" value="F:acyltransferase activity, transferring groups other than amino-acyl groups"/>
    <property type="evidence" value="ECO:0007669"/>
    <property type="project" value="InterPro"/>
</dbReference>
<keyword evidence="2" id="KW-0012">Acyltransferase</keyword>
<dbReference type="Pfam" id="PF13302">
    <property type="entry name" value="Acetyltransf_3"/>
    <property type="match status" value="1"/>
</dbReference>
<gene>
    <name evidence="5" type="ORF">B0H16DRAFT_1431590</name>
</gene>